<dbReference type="InterPro" id="IPR011011">
    <property type="entry name" value="Znf_FYVE_PHD"/>
</dbReference>
<dbReference type="GO" id="GO:0008270">
    <property type="term" value="F:zinc ion binding"/>
    <property type="evidence" value="ECO:0007669"/>
    <property type="project" value="UniProtKB-KW"/>
</dbReference>
<evidence type="ECO:0000313" key="8">
    <source>
        <dbReference type="EMBL" id="RNA20702.1"/>
    </source>
</evidence>
<evidence type="ECO:0000256" key="4">
    <source>
        <dbReference type="ARBA" id="ARBA00022833"/>
    </source>
</evidence>
<dbReference type="InterPro" id="IPR013637">
    <property type="entry name" value="Lys_sp_deMease-like_dom"/>
</dbReference>
<dbReference type="PANTHER" id="PTHR15464:SF1">
    <property type="entry name" value="TRANSCRIPTION FACTOR 19"/>
    <property type="match status" value="1"/>
</dbReference>
<dbReference type="EMBL" id="REGN01003803">
    <property type="protein sequence ID" value="RNA20702.1"/>
    <property type="molecule type" value="Genomic_DNA"/>
</dbReference>
<dbReference type="GO" id="GO:0032259">
    <property type="term" value="P:methylation"/>
    <property type="evidence" value="ECO:0007669"/>
    <property type="project" value="UniProtKB-KW"/>
</dbReference>
<evidence type="ECO:0000256" key="5">
    <source>
        <dbReference type="ARBA" id="ARBA00023242"/>
    </source>
</evidence>
<evidence type="ECO:0000256" key="1">
    <source>
        <dbReference type="ARBA" id="ARBA00004123"/>
    </source>
</evidence>
<protein>
    <submittedName>
        <fullName evidence="8">Lysine-specific demethylase 5A</fullName>
    </submittedName>
</protein>
<keyword evidence="5" id="KW-0539">Nucleus</keyword>
<evidence type="ECO:0000313" key="9">
    <source>
        <dbReference type="Proteomes" id="UP000276133"/>
    </source>
</evidence>
<sequence>MCSVSTGRGQIVQSQAHKLTILHRYEMHQLCLMYNKLKQKTDEYFGWCGQVKTLLGINDDPDLQIIESDSVGHKPHFKMLLKLYHEAKDKQYPAKVFHLNKLSIDLFQELERELNRALAVAKVCKKYLAVFKSGQQSKESDDDVIFVKETSIRSGRPYLNDLKSVLGELDALKCELDEADVLRTLVRESVAYETRIKKMIDEWNLDRVEELTAVVEYLDRIEIEFPPDLVEQVSTMHKQAVWLDKMKKIEPNSGIGGLQKLVDEFVAESLMTRFGDTKSEIVQKNFVDLQELVCVAQSCDQKAAKLLVNANKRLEDLELLLDECRNVPIDMENVIKLQELVRKAQIWSQKVNQLVKTEPYVNDLKELLKENDQLQIKFDSVSILHTRLNLYSEWLFKLETTFLKSDSTKSILDILTPRLDLEHFNHKLQNSLKGCTSSSSSPILSEVAMSKYMTKRQREKSITLNSNTSRSDLLEPTIESSLDFYTNEANIDSLVEKYKSLQYKEIEFLKQSRRLNTERILLLKSFLQSVLQSPSEPINIKENPLNKIKCTSCTSSMLGRIFSSSPLNQCKLCLGLYCSVCNNVNLKQSKLKMAESADYLCPQCDRSKRPKLDTVVDFLVKFEKIQVRSFESNALQMFVNRALCWNEKYDKLTKELDGASSETRCERGESILDEKLNALKKQELHDLHIDGLLMEIDSAKVLRLSVLMEKIEANELAELRALCDKISDLKDKIQLVESSQSVAVVSSQVSSPGALSAIRPKPAKIEKVKMNKMGKVGGELSEPDKPKIKDSRSKKPRIRESDGLHPKSRKREISQVYDSDEEQCAALKCLKPMGDNIKWVQCDGDCQKWFHMACVGITKIKRREKYLCHSCTMTPDENSNSSSSASLNNGKSGSKSALEESMEPGQDEFKSEQDVNLSMSKMETDTTESANLNATIEIIE</sequence>
<dbReference type="STRING" id="10195.A0A3M7RAR4"/>
<feature type="region of interest" description="Disordered" evidence="6">
    <location>
        <begin position="873"/>
        <end position="940"/>
    </location>
</feature>
<comment type="caution">
    <text evidence="8">The sequence shown here is derived from an EMBL/GenBank/DDBJ whole genome shotgun (WGS) entry which is preliminary data.</text>
</comment>
<dbReference type="PANTHER" id="PTHR15464">
    <property type="entry name" value="TRANSCRIPTION FACTOR 19"/>
    <property type="match status" value="1"/>
</dbReference>
<name>A0A3M7RAR4_BRAPC</name>
<feature type="compositionally biased region" description="Low complexity" evidence="6">
    <location>
        <begin position="878"/>
        <end position="896"/>
    </location>
</feature>
<feature type="compositionally biased region" description="Polar residues" evidence="6">
    <location>
        <begin position="914"/>
        <end position="934"/>
    </location>
</feature>
<dbReference type="GO" id="GO:0008168">
    <property type="term" value="F:methyltransferase activity"/>
    <property type="evidence" value="ECO:0007669"/>
    <property type="project" value="UniProtKB-KW"/>
</dbReference>
<keyword evidence="8" id="KW-0808">Transferase</keyword>
<keyword evidence="2" id="KW-0479">Metal-binding</keyword>
<feature type="region of interest" description="Disordered" evidence="6">
    <location>
        <begin position="766"/>
        <end position="816"/>
    </location>
</feature>
<keyword evidence="8" id="KW-0489">Methyltransferase</keyword>
<feature type="compositionally biased region" description="Basic and acidic residues" evidence="6">
    <location>
        <begin position="782"/>
        <end position="805"/>
    </location>
</feature>
<organism evidence="8 9">
    <name type="scientific">Brachionus plicatilis</name>
    <name type="common">Marine rotifer</name>
    <name type="synonym">Brachionus muelleri</name>
    <dbReference type="NCBI Taxonomy" id="10195"/>
    <lineage>
        <taxon>Eukaryota</taxon>
        <taxon>Metazoa</taxon>
        <taxon>Spiralia</taxon>
        <taxon>Gnathifera</taxon>
        <taxon>Rotifera</taxon>
        <taxon>Eurotatoria</taxon>
        <taxon>Monogononta</taxon>
        <taxon>Pseudotrocha</taxon>
        <taxon>Ploima</taxon>
        <taxon>Brachionidae</taxon>
        <taxon>Brachionus</taxon>
    </lineage>
</organism>
<dbReference type="GO" id="GO:0010468">
    <property type="term" value="P:regulation of gene expression"/>
    <property type="evidence" value="ECO:0007669"/>
    <property type="project" value="InterPro"/>
</dbReference>
<evidence type="ECO:0000256" key="6">
    <source>
        <dbReference type="SAM" id="MobiDB-lite"/>
    </source>
</evidence>
<dbReference type="Pfam" id="PF00628">
    <property type="entry name" value="PHD"/>
    <property type="match status" value="1"/>
</dbReference>
<keyword evidence="9" id="KW-1185">Reference proteome</keyword>
<gene>
    <name evidence="8" type="ORF">BpHYR1_041813</name>
</gene>
<evidence type="ECO:0000259" key="7">
    <source>
        <dbReference type="SMART" id="SM00249"/>
    </source>
</evidence>
<comment type="subcellular location">
    <subcellularLocation>
        <location evidence="1">Nucleus</location>
    </subcellularLocation>
</comment>
<evidence type="ECO:0000256" key="3">
    <source>
        <dbReference type="ARBA" id="ARBA00022771"/>
    </source>
</evidence>
<dbReference type="InterPro" id="IPR019787">
    <property type="entry name" value="Znf_PHD-finger"/>
</dbReference>
<keyword evidence="3" id="KW-0863">Zinc-finger</keyword>
<feature type="domain" description="Zinc finger PHD-type" evidence="7">
    <location>
        <begin position="549"/>
        <end position="605"/>
    </location>
</feature>
<dbReference type="Proteomes" id="UP000276133">
    <property type="component" value="Unassembled WGS sequence"/>
</dbReference>
<dbReference type="SUPFAM" id="SSF57903">
    <property type="entry name" value="FYVE/PHD zinc finger"/>
    <property type="match status" value="1"/>
</dbReference>
<feature type="domain" description="Zinc finger PHD-type" evidence="7">
    <location>
        <begin position="823"/>
        <end position="872"/>
    </location>
</feature>
<dbReference type="InterPro" id="IPR042803">
    <property type="entry name" value="TCF19"/>
</dbReference>
<proteinExistence type="predicted"/>
<dbReference type="GO" id="GO:0005634">
    <property type="term" value="C:nucleus"/>
    <property type="evidence" value="ECO:0007669"/>
    <property type="project" value="UniProtKB-SubCell"/>
</dbReference>
<dbReference type="InterPro" id="IPR013083">
    <property type="entry name" value="Znf_RING/FYVE/PHD"/>
</dbReference>
<accession>A0A3M7RAR4</accession>
<dbReference type="Pfam" id="PF08429">
    <property type="entry name" value="PLU-1"/>
    <property type="match status" value="1"/>
</dbReference>
<dbReference type="SMART" id="SM00249">
    <property type="entry name" value="PHD"/>
    <property type="match status" value="2"/>
</dbReference>
<keyword evidence="4" id="KW-0862">Zinc</keyword>
<dbReference type="Gene3D" id="3.30.40.10">
    <property type="entry name" value="Zinc/RING finger domain, C3HC4 (zinc finger)"/>
    <property type="match status" value="1"/>
</dbReference>
<dbReference type="OrthoDB" id="1678912at2759"/>
<dbReference type="AlphaFoldDB" id="A0A3M7RAR4"/>
<reference evidence="8 9" key="1">
    <citation type="journal article" date="2018" name="Sci. Rep.">
        <title>Genomic signatures of local adaptation to the degree of environmental predictability in rotifers.</title>
        <authorList>
            <person name="Franch-Gras L."/>
            <person name="Hahn C."/>
            <person name="Garcia-Roger E.M."/>
            <person name="Carmona M.J."/>
            <person name="Serra M."/>
            <person name="Gomez A."/>
        </authorList>
    </citation>
    <scope>NUCLEOTIDE SEQUENCE [LARGE SCALE GENOMIC DNA]</scope>
    <source>
        <strain evidence="8">HYR1</strain>
    </source>
</reference>
<dbReference type="InterPro" id="IPR001965">
    <property type="entry name" value="Znf_PHD"/>
</dbReference>
<dbReference type="CDD" id="cd15610">
    <property type="entry name" value="PHD3_KDM5A_like"/>
    <property type="match status" value="1"/>
</dbReference>
<evidence type="ECO:0000256" key="2">
    <source>
        <dbReference type="ARBA" id="ARBA00022723"/>
    </source>
</evidence>